<name>A0A814LQ49_9BILA</name>
<dbReference type="EMBL" id="CAJNOQ010004653">
    <property type="protein sequence ID" value="CAF1068504.1"/>
    <property type="molecule type" value="Genomic_DNA"/>
</dbReference>
<proteinExistence type="predicted"/>
<protein>
    <submittedName>
        <fullName evidence="2">Uncharacterized protein</fullName>
    </submittedName>
</protein>
<evidence type="ECO:0000313" key="4">
    <source>
        <dbReference type="EMBL" id="CAF3835890.1"/>
    </source>
</evidence>
<feature type="region of interest" description="Disordered" evidence="1">
    <location>
        <begin position="102"/>
        <end position="122"/>
    </location>
</feature>
<reference evidence="2" key="1">
    <citation type="submission" date="2021-02" db="EMBL/GenBank/DDBJ databases">
        <authorList>
            <person name="Nowell W R."/>
        </authorList>
    </citation>
    <scope>NUCLEOTIDE SEQUENCE</scope>
</reference>
<evidence type="ECO:0000313" key="3">
    <source>
        <dbReference type="EMBL" id="CAF1395286.1"/>
    </source>
</evidence>
<dbReference type="Proteomes" id="UP000663829">
    <property type="component" value="Unassembled WGS sequence"/>
</dbReference>
<evidence type="ECO:0000256" key="1">
    <source>
        <dbReference type="SAM" id="MobiDB-lite"/>
    </source>
</evidence>
<accession>A0A814LQ49</accession>
<dbReference type="Proteomes" id="UP000677228">
    <property type="component" value="Unassembled WGS sequence"/>
</dbReference>
<comment type="caution">
    <text evidence="2">The sequence shown here is derived from an EMBL/GenBank/DDBJ whole genome shotgun (WGS) entry which is preliminary data.</text>
</comment>
<evidence type="ECO:0000313" key="2">
    <source>
        <dbReference type="EMBL" id="CAF1068504.1"/>
    </source>
</evidence>
<sequence>MLQPSYGLGPKLLKIHKLKEWNAKENLHSIYLEFLYPLEYYPTQTNCPPFIIKNFYWFVFSEAVRSVFRLSDAKLNIEWPKLHEVFLQKRRNIMRLRNKTTPARGRATTPLETNITSPTTAL</sequence>
<organism evidence="2 6">
    <name type="scientific">Didymodactylos carnosus</name>
    <dbReference type="NCBI Taxonomy" id="1234261"/>
    <lineage>
        <taxon>Eukaryota</taxon>
        <taxon>Metazoa</taxon>
        <taxon>Spiralia</taxon>
        <taxon>Gnathifera</taxon>
        <taxon>Rotifera</taxon>
        <taxon>Eurotatoria</taxon>
        <taxon>Bdelloidea</taxon>
        <taxon>Philodinida</taxon>
        <taxon>Philodinidae</taxon>
        <taxon>Didymodactylos</taxon>
    </lineage>
</organism>
<dbReference type="Proteomes" id="UP000681722">
    <property type="component" value="Unassembled WGS sequence"/>
</dbReference>
<evidence type="ECO:0000313" key="6">
    <source>
        <dbReference type="Proteomes" id="UP000663829"/>
    </source>
</evidence>
<dbReference type="Proteomes" id="UP000682733">
    <property type="component" value="Unassembled WGS sequence"/>
</dbReference>
<gene>
    <name evidence="2" type="ORF">GPM918_LOCUS17150</name>
    <name evidence="3" type="ORF">OVA965_LOCUS32777</name>
    <name evidence="4" type="ORF">SRO942_LOCUS17149</name>
    <name evidence="5" type="ORF">TMI583_LOCUS33641</name>
</gene>
<keyword evidence="6" id="KW-1185">Reference proteome</keyword>
<dbReference type="AlphaFoldDB" id="A0A814LQ49"/>
<dbReference type="EMBL" id="CAJOBC010004653">
    <property type="protein sequence ID" value="CAF3835890.1"/>
    <property type="molecule type" value="Genomic_DNA"/>
</dbReference>
<dbReference type="EMBL" id="CAJOBA010047570">
    <property type="protein sequence ID" value="CAF4202694.1"/>
    <property type="molecule type" value="Genomic_DNA"/>
</dbReference>
<evidence type="ECO:0000313" key="5">
    <source>
        <dbReference type="EMBL" id="CAF4202694.1"/>
    </source>
</evidence>
<feature type="compositionally biased region" description="Polar residues" evidence="1">
    <location>
        <begin position="110"/>
        <end position="122"/>
    </location>
</feature>
<dbReference type="EMBL" id="CAJNOK010025858">
    <property type="protein sequence ID" value="CAF1395286.1"/>
    <property type="molecule type" value="Genomic_DNA"/>
</dbReference>